<dbReference type="OrthoDB" id="5582699at2"/>
<evidence type="ECO:0000256" key="3">
    <source>
        <dbReference type="ARBA" id="ARBA00023163"/>
    </source>
</evidence>
<dbReference type="SUPFAM" id="SSF46689">
    <property type="entry name" value="Homeodomain-like"/>
    <property type="match status" value="1"/>
</dbReference>
<dbReference type="Pfam" id="PF12625">
    <property type="entry name" value="Arabinose_bd"/>
    <property type="match status" value="1"/>
</dbReference>
<dbReference type="SMART" id="SM00342">
    <property type="entry name" value="HTH_ARAC"/>
    <property type="match status" value="1"/>
</dbReference>
<reference evidence="5" key="1">
    <citation type="submission" date="2017-02" db="EMBL/GenBank/DDBJ databases">
        <title>Genome of Microbulbifer agarilyticus GP101.</title>
        <authorList>
            <person name="Jung J."/>
            <person name="Bae S.S."/>
            <person name="Baek K."/>
        </authorList>
    </citation>
    <scope>NUCLEOTIDE SEQUENCE [LARGE SCALE GENOMIC DNA]</scope>
    <source>
        <strain evidence="5">GP101</strain>
    </source>
</reference>
<keyword evidence="3" id="KW-0804">Transcription</keyword>
<evidence type="ECO:0000259" key="4">
    <source>
        <dbReference type="PROSITE" id="PS01124"/>
    </source>
</evidence>
<evidence type="ECO:0000313" key="6">
    <source>
        <dbReference type="Proteomes" id="UP000188219"/>
    </source>
</evidence>
<keyword evidence="1" id="KW-0805">Transcription regulation</keyword>
<dbReference type="GO" id="GO:0000976">
    <property type="term" value="F:transcription cis-regulatory region binding"/>
    <property type="evidence" value="ECO:0007669"/>
    <property type="project" value="TreeGrafter"/>
</dbReference>
<keyword evidence="2" id="KW-0238">DNA-binding</keyword>
<dbReference type="PANTHER" id="PTHR47894">
    <property type="entry name" value="HTH-TYPE TRANSCRIPTIONAL REGULATOR GADX"/>
    <property type="match status" value="1"/>
</dbReference>
<name>A0A1Q2M659_9GAMM</name>
<dbReference type="Gene3D" id="1.10.10.60">
    <property type="entry name" value="Homeodomain-like"/>
    <property type="match status" value="1"/>
</dbReference>
<dbReference type="RefSeq" id="WP_077404900.1">
    <property type="nucleotide sequence ID" value="NZ_CP019650.1"/>
</dbReference>
<dbReference type="InterPro" id="IPR009057">
    <property type="entry name" value="Homeodomain-like_sf"/>
</dbReference>
<dbReference type="InterPro" id="IPR018060">
    <property type="entry name" value="HTH_AraC"/>
</dbReference>
<evidence type="ECO:0000256" key="2">
    <source>
        <dbReference type="ARBA" id="ARBA00023125"/>
    </source>
</evidence>
<dbReference type="AlphaFoldDB" id="A0A1Q2M659"/>
<dbReference type="InterPro" id="IPR032687">
    <property type="entry name" value="AraC-type_N"/>
</dbReference>
<evidence type="ECO:0000256" key="1">
    <source>
        <dbReference type="ARBA" id="ARBA00023015"/>
    </source>
</evidence>
<dbReference type="STRING" id="260552.Mag101_11355"/>
<dbReference type="GO" id="GO:0005829">
    <property type="term" value="C:cytosol"/>
    <property type="evidence" value="ECO:0007669"/>
    <property type="project" value="TreeGrafter"/>
</dbReference>
<gene>
    <name evidence="5" type="ORF">Mag101_11355</name>
</gene>
<dbReference type="InterPro" id="IPR020449">
    <property type="entry name" value="Tscrpt_reg_AraC-type_HTH"/>
</dbReference>
<dbReference type="Proteomes" id="UP000188219">
    <property type="component" value="Chromosome"/>
</dbReference>
<dbReference type="EMBL" id="CP019650">
    <property type="protein sequence ID" value="AQQ68166.1"/>
    <property type="molecule type" value="Genomic_DNA"/>
</dbReference>
<proteinExistence type="predicted"/>
<dbReference type="GO" id="GO:0003700">
    <property type="term" value="F:DNA-binding transcription factor activity"/>
    <property type="evidence" value="ECO:0007669"/>
    <property type="project" value="InterPro"/>
</dbReference>
<dbReference type="PRINTS" id="PR00032">
    <property type="entry name" value="HTHARAC"/>
</dbReference>
<keyword evidence="6" id="KW-1185">Reference proteome</keyword>
<dbReference type="PROSITE" id="PS01124">
    <property type="entry name" value="HTH_ARAC_FAMILY_2"/>
    <property type="match status" value="1"/>
</dbReference>
<evidence type="ECO:0000313" key="5">
    <source>
        <dbReference type="EMBL" id="AQQ68166.1"/>
    </source>
</evidence>
<dbReference type="Pfam" id="PF12833">
    <property type="entry name" value="HTH_18"/>
    <property type="match status" value="1"/>
</dbReference>
<organism evidence="5 6">
    <name type="scientific">Microbulbifer agarilyticus</name>
    <dbReference type="NCBI Taxonomy" id="260552"/>
    <lineage>
        <taxon>Bacteria</taxon>
        <taxon>Pseudomonadati</taxon>
        <taxon>Pseudomonadota</taxon>
        <taxon>Gammaproteobacteria</taxon>
        <taxon>Cellvibrionales</taxon>
        <taxon>Microbulbiferaceae</taxon>
        <taxon>Microbulbifer</taxon>
    </lineage>
</organism>
<dbReference type="KEGG" id="maga:Mag101_11355"/>
<sequence length="335" mass="38839">MRDISVHVCFVKAVLKKATEQGYDVERLLRRSRISPRLLEQSQARVSAEQYAKLQTVTMREMGDEMLGYCPQPFRLGQWSALCHWLIQCRTLGQAMKRFCLFYDILNQNLAPRLFVEDDRAIIEIRQVSDGTPSLDPYVYELFCFSLHRQFCWLTQQNLPLTDASVPYPQPEYSDEYRPLFAGAPVEYDANVCRLAFDRRLLEKPVKQTPQSLADFLRKPLYNTLVNSFRSKSWSQKIKDVIGDDLSAMPTFAEIATHLGLNPKQLRRQLNDEGLNYSGLKVQIRRDQAIYHLSRQRTSIEEIAFLTGFSEASAFIRAFRSWTGVTPLTYRKDLS</sequence>
<accession>A0A1Q2M659</accession>
<dbReference type="PANTHER" id="PTHR47894:SF1">
    <property type="entry name" value="HTH-TYPE TRANSCRIPTIONAL REGULATOR VQSM"/>
    <property type="match status" value="1"/>
</dbReference>
<protein>
    <recommendedName>
        <fullName evidence="4">HTH araC/xylS-type domain-containing protein</fullName>
    </recommendedName>
</protein>
<feature type="domain" description="HTH araC/xylS-type" evidence="4">
    <location>
        <begin position="236"/>
        <end position="333"/>
    </location>
</feature>